<dbReference type="OrthoDB" id="6343110at2759"/>
<sequence length="137" mass="15192">MNAQKKMMEAAFAAGTSAGGATDTDGLAKVILKVENAVDPDWPATVNTVVLVPPGSSVYHMLLQAFKDGKIAFNASWYGQYWSHFIDSLNGLKNQGFNYWNFQDGEGNEFDRGVDLISVYDGDVIKFRYVEYSLSFE</sequence>
<accession>A0A6P4YGZ2</accession>
<dbReference type="Gene3D" id="2.170.130.30">
    <property type="match status" value="1"/>
</dbReference>
<gene>
    <name evidence="2 3 4 5 6" type="primary">LOC109465292</name>
</gene>
<dbReference type="GO" id="GO:0015889">
    <property type="term" value="P:cobalamin transport"/>
    <property type="evidence" value="ECO:0007669"/>
    <property type="project" value="TreeGrafter"/>
</dbReference>
<organism evidence="1 5">
    <name type="scientific">Branchiostoma belcheri</name>
    <name type="common">Amphioxus</name>
    <dbReference type="NCBI Taxonomy" id="7741"/>
    <lineage>
        <taxon>Eukaryota</taxon>
        <taxon>Metazoa</taxon>
        <taxon>Chordata</taxon>
        <taxon>Cephalochordata</taxon>
        <taxon>Leptocardii</taxon>
        <taxon>Amphioxiformes</taxon>
        <taxon>Branchiostomatidae</taxon>
        <taxon>Branchiostoma</taxon>
    </lineage>
</organism>
<dbReference type="GeneID" id="109465292"/>
<dbReference type="AlphaFoldDB" id="A0A6P4YGZ2"/>
<reference evidence="2 3" key="1">
    <citation type="submission" date="2025-04" db="UniProtKB">
        <authorList>
            <consortium name="RefSeq"/>
        </authorList>
    </citation>
    <scope>IDENTIFICATION</scope>
    <source>
        <tissue evidence="2 3">Gonad</tissue>
    </source>
</reference>
<protein>
    <submittedName>
        <fullName evidence="2 3">Uncharacterized protein LOC109465292</fullName>
    </submittedName>
</protein>
<dbReference type="PANTHER" id="PTHR10559:SF18">
    <property type="entry name" value="TRANSCOBALAMIN II"/>
    <property type="match status" value="1"/>
</dbReference>
<evidence type="ECO:0000313" key="3">
    <source>
        <dbReference type="RefSeq" id="XP_019618045.1"/>
    </source>
</evidence>
<dbReference type="InterPro" id="IPR051588">
    <property type="entry name" value="Cobalamin_Transport"/>
</dbReference>
<evidence type="ECO:0000313" key="4">
    <source>
        <dbReference type="RefSeq" id="XP_019618046.1"/>
    </source>
</evidence>
<dbReference type="GO" id="GO:0031419">
    <property type="term" value="F:cobalamin binding"/>
    <property type="evidence" value="ECO:0007669"/>
    <property type="project" value="TreeGrafter"/>
</dbReference>
<dbReference type="Proteomes" id="UP000515135">
    <property type="component" value="Unplaced"/>
</dbReference>
<dbReference type="GO" id="GO:0005615">
    <property type="term" value="C:extracellular space"/>
    <property type="evidence" value="ECO:0007669"/>
    <property type="project" value="TreeGrafter"/>
</dbReference>
<dbReference type="RefSeq" id="XP_019618048.1">
    <property type="nucleotide sequence ID" value="XM_019762489.1"/>
</dbReference>
<dbReference type="PANTHER" id="PTHR10559">
    <property type="entry name" value="TRANSCOBALAMIN-1/GASTRIC INTRINSIC FACTOR"/>
    <property type="match status" value="1"/>
</dbReference>
<evidence type="ECO:0000313" key="5">
    <source>
        <dbReference type="RefSeq" id="XP_019618047.1"/>
    </source>
</evidence>
<proteinExistence type="predicted"/>
<name>A0A6P4YGZ2_BRABE</name>
<keyword evidence="1" id="KW-1185">Reference proteome</keyword>
<dbReference type="KEGG" id="bbel:109465292"/>
<evidence type="ECO:0000313" key="1">
    <source>
        <dbReference type="Proteomes" id="UP000515135"/>
    </source>
</evidence>
<dbReference type="RefSeq" id="XP_019618047.1">
    <property type="nucleotide sequence ID" value="XM_019762488.1"/>
</dbReference>
<evidence type="ECO:0000313" key="6">
    <source>
        <dbReference type="RefSeq" id="XP_019618048.1"/>
    </source>
</evidence>
<dbReference type="RefSeq" id="XP_019618046.1">
    <property type="nucleotide sequence ID" value="XM_019762487.1"/>
</dbReference>
<dbReference type="RefSeq" id="XP_019618044.1">
    <property type="nucleotide sequence ID" value="XM_019762485.1"/>
</dbReference>
<dbReference type="RefSeq" id="XP_019618045.1">
    <property type="nucleotide sequence ID" value="XM_019762486.1"/>
</dbReference>
<evidence type="ECO:0000313" key="2">
    <source>
        <dbReference type="RefSeq" id="XP_019618044.1"/>
    </source>
</evidence>